<dbReference type="GO" id="GO:0005615">
    <property type="term" value="C:extracellular space"/>
    <property type="evidence" value="ECO:0007669"/>
    <property type="project" value="TreeGrafter"/>
</dbReference>
<feature type="compositionally biased region" description="Polar residues" evidence="1">
    <location>
        <begin position="61"/>
        <end position="72"/>
    </location>
</feature>
<dbReference type="PANTHER" id="PTHR10900">
    <property type="entry name" value="PERIOSTIN-RELATED"/>
    <property type="match status" value="1"/>
</dbReference>
<organism evidence="3 4">
    <name type="scientific">Pontibacter fetidus</name>
    <dbReference type="NCBI Taxonomy" id="2700082"/>
    <lineage>
        <taxon>Bacteria</taxon>
        <taxon>Pseudomonadati</taxon>
        <taxon>Bacteroidota</taxon>
        <taxon>Cytophagia</taxon>
        <taxon>Cytophagales</taxon>
        <taxon>Hymenobacteraceae</taxon>
        <taxon>Pontibacter</taxon>
    </lineage>
</organism>
<dbReference type="Proteomes" id="UP000478546">
    <property type="component" value="Unassembled WGS sequence"/>
</dbReference>
<name>A0A6B2HB53_9BACT</name>
<dbReference type="InterPro" id="IPR036378">
    <property type="entry name" value="FAS1_dom_sf"/>
</dbReference>
<dbReference type="PANTHER" id="PTHR10900:SF77">
    <property type="entry name" value="FI19380P1"/>
    <property type="match status" value="1"/>
</dbReference>
<reference evidence="3 4" key="1">
    <citation type="submission" date="2020-01" db="EMBL/GenBank/DDBJ databases">
        <authorList>
            <person name="Kim M.K."/>
        </authorList>
    </citation>
    <scope>NUCLEOTIDE SEQUENCE [LARGE SCALE GENOMIC DNA]</scope>
    <source>
        <strain evidence="3 4">BT213</strain>
    </source>
</reference>
<dbReference type="RefSeq" id="WP_162347131.1">
    <property type="nucleotide sequence ID" value="NZ_JAAEAA010000019.1"/>
</dbReference>
<proteinExistence type="predicted"/>
<feature type="region of interest" description="Disordered" evidence="1">
    <location>
        <begin position="45"/>
        <end position="72"/>
    </location>
</feature>
<dbReference type="FunFam" id="2.30.180.10:FF:000014">
    <property type="entry name" value="Stabilin 1"/>
    <property type="match status" value="1"/>
</dbReference>
<sequence>MLKGIDPVAGSSENKHSMRTIAISKLACCLLLSIFLSGCGSESQRENSTMSEASAKETAQALANQPVPVTTDTENKSLKTITDQAAADPELSIFAKAFEVSGLAKTLNSTGPYTVFMPSNEAFEALPGSTLDDLMKPENKQQLAAILNSHIVAGKLDTATLQHGSKIKTLGNEQLEVSKQQDLVMINGAEIKKANILSSNGVIHMIDKVLVPEKQ</sequence>
<evidence type="ECO:0000313" key="4">
    <source>
        <dbReference type="Proteomes" id="UP000478546"/>
    </source>
</evidence>
<keyword evidence="4" id="KW-1185">Reference proteome</keyword>
<dbReference type="Pfam" id="PF02469">
    <property type="entry name" value="Fasciclin"/>
    <property type="match status" value="1"/>
</dbReference>
<feature type="domain" description="FAS1" evidence="2">
    <location>
        <begin position="78"/>
        <end position="210"/>
    </location>
</feature>
<dbReference type="AlphaFoldDB" id="A0A6B2HB53"/>
<comment type="caution">
    <text evidence="3">The sequence shown here is derived from an EMBL/GenBank/DDBJ whole genome shotgun (WGS) entry which is preliminary data.</text>
</comment>
<dbReference type="PROSITE" id="PS50213">
    <property type="entry name" value="FAS1"/>
    <property type="match status" value="1"/>
</dbReference>
<dbReference type="InterPro" id="IPR000782">
    <property type="entry name" value="FAS1_domain"/>
</dbReference>
<dbReference type="EMBL" id="JAAEAA010000019">
    <property type="protein sequence ID" value="NDK57072.1"/>
    <property type="molecule type" value="Genomic_DNA"/>
</dbReference>
<evidence type="ECO:0000313" key="3">
    <source>
        <dbReference type="EMBL" id="NDK57072.1"/>
    </source>
</evidence>
<accession>A0A6B2HB53</accession>
<evidence type="ECO:0000259" key="2">
    <source>
        <dbReference type="PROSITE" id="PS50213"/>
    </source>
</evidence>
<dbReference type="Gene3D" id="2.30.180.10">
    <property type="entry name" value="FAS1 domain"/>
    <property type="match status" value="1"/>
</dbReference>
<dbReference type="InterPro" id="IPR050904">
    <property type="entry name" value="Adhesion/Biosynth-related"/>
</dbReference>
<dbReference type="SUPFAM" id="SSF82153">
    <property type="entry name" value="FAS1 domain"/>
    <property type="match status" value="1"/>
</dbReference>
<evidence type="ECO:0000256" key="1">
    <source>
        <dbReference type="SAM" id="MobiDB-lite"/>
    </source>
</evidence>
<protein>
    <submittedName>
        <fullName evidence="3">Fasciclin domain-containing protein</fullName>
    </submittedName>
</protein>
<gene>
    <name evidence="3" type="ORF">GWO68_14190</name>
</gene>
<dbReference type="SMART" id="SM00554">
    <property type="entry name" value="FAS1"/>
    <property type="match status" value="1"/>
</dbReference>